<dbReference type="InterPro" id="IPR036388">
    <property type="entry name" value="WH-like_DNA-bd_sf"/>
</dbReference>
<dbReference type="PANTHER" id="PTHR30419:SF8">
    <property type="entry name" value="NITROGEN ASSIMILATION TRANSCRIPTIONAL ACTIVATOR-RELATED"/>
    <property type="match status" value="1"/>
</dbReference>
<dbReference type="Proteomes" id="UP000538147">
    <property type="component" value="Unassembled WGS sequence"/>
</dbReference>
<name>A0A841L4V9_9SPHN</name>
<feature type="domain" description="HTH lysR-type" evidence="5">
    <location>
        <begin position="1"/>
        <end position="58"/>
    </location>
</feature>
<dbReference type="InterPro" id="IPR005119">
    <property type="entry name" value="LysR_subst-bd"/>
</dbReference>
<evidence type="ECO:0000256" key="3">
    <source>
        <dbReference type="ARBA" id="ARBA00023125"/>
    </source>
</evidence>
<keyword evidence="3 6" id="KW-0238">DNA-binding</keyword>
<dbReference type="Pfam" id="PF03466">
    <property type="entry name" value="LysR_substrate"/>
    <property type="match status" value="1"/>
</dbReference>
<dbReference type="GO" id="GO:0005829">
    <property type="term" value="C:cytosol"/>
    <property type="evidence" value="ECO:0007669"/>
    <property type="project" value="TreeGrafter"/>
</dbReference>
<comment type="caution">
    <text evidence="6">The sequence shown here is derived from an EMBL/GenBank/DDBJ whole genome shotgun (WGS) entry which is preliminary data.</text>
</comment>
<dbReference type="Gene3D" id="3.40.190.290">
    <property type="match status" value="1"/>
</dbReference>
<reference evidence="6 7" key="1">
    <citation type="submission" date="2020-08" db="EMBL/GenBank/DDBJ databases">
        <title>Genomic Encyclopedia of Type Strains, Phase IV (KMG-IV): sequencing the most valuable type-strain genomes for metagenomic binning, comparative biology and taxonomic classification.</title>
        <authorList>
            <person name="Goeker M."/>
        </authorList>
    </citation>
    <scope>NUCLEOTIDE SEQUENCE [LARGE SCALE GENOMIC DNA]</scope>
    <source>
        <strain evidence="6 7">DSM 102189</strain>
    </source>
</reference>
<dbReference type="RefSeq" id="WP_184199271.1">
    <property type="nucleotide sequence ID" value="NZ_JACIIV010000013.1"/>
</dbReference>
<dbReference type="PRINTS" id="PR00039">
    <property type="entry name" value="HTHLYSR"/>
</dbReference>
<accession>A0A841L4V9</accession>
<evidence type="ECO:0000256" key="4">
    <source>
        <dbReference type="ARBA" id="ARBA00023163"/>
    </source>
</evidence>
<dbReference type="PROSITE" id="PS50931">
    <property type="entry name" value="HTH_LYSR"/>
    <property type="match status" value="1"/>
</dbReference>
<dbReference type="EMBL" id="JACIIV010000013">
    <property type="protein sequence ID" value="MBB6227899.1"/>
    <property type="molecule type" value="Genomic_DNA"/>
</dbReference>
<evidence type="ECO:0000259" key="5">
    <source>
        <dbReference type="PROSITE" id="PS50931"/>
    </source>
</evidence>
<dbReference type="FunFam" id="1.10.10.10:FF:000001">
    <property type="entry name" value="LysR family transcriptional regulator"/>
    <property type="match status" value="1"/>
</dbReference>
<protein>
    <submittedName>
        <fullName evidence="6">DNA-binding transcriptional LysR family regulator</fullName>
    </submittedName>
</protein>
<dbReference type="PANTHER" id="PTHR30419">
    <property type="entry name" value="HTH-TYPE TRANSCRIPTIONAL REGULATOR YBHD"/>
    <property type="match status" value="1"/>
</dbReference>
<sequence length="303" mass="33560">MELRQLRHFQEIVRCSSFGQAAEKLNITQPALSKSIRNLERSLGCQLLERHPSGVTPTEYGLVFLDYAALVISELERAVEELNALRGRGRGVVRVGAGSTMMRYLLPQAVRRFMAQAEGNSVSFRQGLKDELMASLRRGDIDIMVGSTNPDQLPDDMRHEAVLQDRIVVVADAKHPLVAERRIALAALAACQWVLPEGNEPEGERLVRSLRREGLAPPRVAVRTGSSVFMAALLKDSSYLSYLPAALISLDPDFAHLVPLDLAEPIWPPVLVGVTYRRRGVMLAPVRRFINRLKDVAGEVPAN</sequence>
<dbReference type="AlphaFoldDB" id="A0A841L4V9"/>
<keyword evidence="7" id="KW-1185">Reference proteome</keyword>
<dbReference type="InterPro" id="IPR000847">
    <property type="entry name" value="LysR_HTH_N"/>
</dbReference>
<dbReference type="SUPFAM" id="SSF53850">
    <property type="entry name" value="Periplasmic binding protein-like II"/>
    <property type="match status" value="1"/>
</dbReference>
<dbReference type="GO" id="GO:0003700">
    <property type="term" value="F:DNA-binding transcription factor activity"/>
    <property type="evidence" value="ECO:0007669"/>
    <property type="project" value="InterPro"/>
</dbReference>
<dbReference type="GO" id="GO:0003677">
    <property type="term" value="F:DNA binding"/>
    <property type="evidence" value="ECO:0007669"/>
    <property type="project" value="UniProtKB-KW"/>
</dbReference>
<keyword evidence="2" id="KW-0805">Transcription regulation</keyword>
<dbReference type="Gene3D" id="1.10.10.10">
    <property type="entry name" value="Winged helix-like DNA-binding domain superfamily/Winged helix DNA-binding domain"/>
    <property type="match status" value="1"/>
</dbReference>
<dbReference type="Pfam" id="PF00126">
    <property type="entry name" value="HTH_1"/>
    <property type="match status" value="1"/>
</dbReference>
<dbReference type="InterPro" id="IPR050950">
    <property type="entry name" value="HTH-type_LysR_regulators"/>
</dbReference>
<organism evidence="6 7">
    <name type="scientific">Polymorphobacter multimanifer</name>
    <dbReference type="NCBI Taxonomy" id="1070431"/>
    <lineage>
        <taxon>Bacteria</taxon>
        <taxon>Pseudomonadati</taxon>
        <taxon>Pseudomonadota</taxon>
        <taxon>Alphaproteobacteria</taxon>
        <taxon>Sphingomonadales</taxon>
        <taxon>Sphingosinicellaceae</taxon>
        <taxon>Polymorphobacter</taxon>
    </lineage>
</organism>
<dbReference type="SUPFAM" id="SSF46785">
    <property type="entry name" value="Winged helix' DNA-binding domain"/>
    <property type="match status" value="1"/>
</dbReference>
<gene>
    <name evidence="6" type="ORF">FHS79_002080</name>
</gene>
<evidence type="ECO:0000256" key="1">
    <source>
        <dbReference type="ARBA" id="ARBA00009437"/>
    </source>
</evidence>
<evidence type="ECO:0000313" key="7">
    <source>
        <dbReference type="Proteomes" id="UP000538147"/>
    </source>
</evidence>
<comment type="similarity">
    <text evidence="1">Belongs to the LysR transcriptional regulatory family.</text>
</comment>
<dbReference type="InterPro" id="IPR036390">
    <property type="entry name" value="WH_DNA-bd_sf"/>
</dbReference>
<keyword evidence="4" id="KW-0804">Transcription</keyword>
<evidence type="ECO:0000256" key="2">
    <source>
        <dbReference type="ARBA" id="ARBA00023015"/>
    </source>
</evidence>
<proteinExistence type="inferred from homology"/>
<evidence type="ECO:0000313" key="6">
    <source>
        <dbReference type="EMBL" id="MBB6227899.1"/>
    </source>
</evidence>